<reference evidence="2 3" key="1">
    <citation type="submission" date="2020-08" db="EMBL/GenBank/DDBJ databases">
        <title>Bridging the membrane lipid divide: bacteria of the FCB group superphylum have the potential to synthesize archaeal ether lipids.</title>
        <authorList>
            <person name="Villanueva L."/>
            <person name="Von Meijenfeldt F.A.B."/>
            <person name="Westbye A.B."/>
            <person name="Yadav S."/>
            <person name="Hopmans E.C."/>
            <person name="Dutilh B.E."/>
            <person name="Sinninghe Damste J.S."/>
        </authorList>
    </citation>
    <scope>NUCLEOTIDE SEQUENCE [LARGE SCALE GENOMIC DNA]</scope>
    <source>
        <strain evidence="2">NIOZ-UU36</strain>
    </source>
</reference>
<dbReference type="Proteomes" id="UP000614469">
    <property type="component" value="Unassembled WGS sequence"/>
</dbReference>
<name>A0A8J6NFF1_9CHLR</name>
<accession>A0A8J6NFF1</accession>
<sequence length="200" mass="22908">MGKLIAIVGASGVGKTTLVKALAESGEFATGYEQHEERPFQQLFDQDKRFALHNQIDYFLLRAEQERSLRAEPRPALIDGGLDVDFHGFARLFHKRGYLNDEEFDLCKRLYNQLRAALPPPELVIYMTASVEVIRQRLAKRERINIATSDDAGLLKTYLEEWLNNLPPEKILKADVSENDPNYVGQIPQLLLEMEKRKIP</sequence>
<dbReference type="GO" id="GO:0019136">
    <property type="term" value="F:deoxynucleoside kinase activity"/>
    <property type="evidence" value="ECO:0007669"/>
    <property type="project" value="TreeGrafter"/>
</dbReference>
<dbReference type="PANTHER" id="PTHR10513:SF35">
    <property type="entry name" value="DEOXYADENOSINE KINASE"/>
    <property type="match status" value="1"/>
</dbReference>
<comment type="caution">
    <text evidence="2">The sequence shown here is derived from an EMBL/GenBank/DDBJ whole genome shotgun (WGS) entry which is preliminary data.</text>
</comment>
<evidence type="ECO:0000259" key="1">
    <source>
        <dbReference type="Pfam" id="PF01712"/>
    </source>
</evidence>
<gene>
    <name evidence="2" type="ORF">H8E29_04060</name>
</gene>
<keyword evidence="2" id="KW-0808">Transferase</keyword>
<dbReference type="PANTHER" id="PTHR10513">
    <property type="entry name" value="DEOXYNUCLEOSIDE KINASE"/>
    <property type="match status" value="1"/>
</dbReference>
<evidence type="ECO:0000313" key="2">
    <source>
        <dbReference type="EMBL" id="MBC8334418.1"/>
    </source>
</evidence>
<organism evidence="2 3">
    <name type="scientific">Candidatus Desulfolinea nitratireducens</name>
    <dbReference type="NCBI Taxonomy" id="2841698"/>
    <lineage>
        <taxon>Bacteria</taxon>
        <taxon>Bacillati</taxon>
        <taxon>Chloroflexota</taxon>
        <taxon>Anaerolineae</taxon>
        <taxon>Anaerolineales</taxon>
        <taxon>Anaerolineales incertae sedis</taxon>
        <taxon>Candidatus Desulfolinea</taxon>
    </lineage>
</organism>
<proteinExistence type="predicted"/>
<dbReference type="EMBL" id="JACNJN010000064">
    <property type="protein sequence ID" value="MBC8334418.1"/>
    <property type="molecule type" value="Genomic_DNA"/>
</dbReference>
<feature type="domain" description="Deoxynucleoside kinase" evidence="1">
    <location>
        <begin position="5"/>
        <end position="178"/>
    </location>
</feature>
<keyword evidence="2" id="KW-0418">Kinase</keyword>
<dbReference type="AlphaFoldDB" id="A0A8J6NFF1"/>
<dbReference type="InterPro" id="IPR027417">
    <property type="entry name" value="P-loop_NTPase"/>
</dbReference>
<dbReference type="GO" id="GO:0005737">
    <property type="term" value="C:cytoplasm"/>
    <property type="evidence" value="ECO:0007669"/>
    <property type="project" value="TreeGrafter"/>
</dbReference>
<dbReference type="SUPFAM" id="SSF52540">
    <property type="entry name" value="P-loop containing nucleoside triphosphate hydrolases"/>
    <property type="match status" value="1"/>
</dbReference>
<protein>
    <submittedName>
        <fullName evidence="2">Deoxynucleoside kinase</fullName>
    </submittedName>
</protein>
<dbReference type="Pfam" id="PF01712">
    <property type="entry name" value="dNK"/>
    <property type="match status" value="1"/>
</dbReference>
<dbReference type="Gene3D" id="3.40.50.300">
    <property type="entry name" value="P-loop containing nucleotide triphosphate hydrolases"/>
    <property type="match status" value="1"/>
</dbReference>
<evidence type="ECO:0000313" key="3">
    <source>
        <dbReference type="Proteomes" id="UP000614469"/>
    </source>
</evidence>
<dbReference type="InterPro" id="IPR031314">
    <property type="entry name" value="DNK_dom"/>
</dbReference>
<dbReference type="InterPro" id="IPR050566">
    <property type="entry name" value="Deoxyribonucleoside_kinase"/>
</dbReference>